<evidence type="ECO:0000256" key="2">
    <source>
        <dbReference type="ARBA" id="ARBA00007317"/>
    </source>
</evidence>
<comment type="similarity">
    <text evidence="2 6">Belongs to the 2-oxoacid dehydrogenase family.</text>
</comment>
<dbReference type="FunFam" id="3.30.559.10:FF:000040">
    <property type="entry name" value="Dihydrolipoamide acetyltransferase component of pyruvate dehydrogenase complex"/>
    <property type="match status" value="1"/>
</dbReference>
<reference evidence="10 11" key="1">
    <citation type="submission" date="2016-10" db="EMBL/GenBank/DDBJ databases">
        <authorList>
            <person name="de Groot N.N."/>
        </authorList>
    </citation>
    <scope>NUCLEOTIDE SEQUENCE [LARGE SCALE GENOMIC DNA]</scope>
    <source>
        <strain evidence="11">P4B,CCM 7963,CECT 7998,DSM 25260,IBRC-M 10614,KCTC 13821</strain>
    </source>
</reference>
<dbReference type="PANTHER" id="PTHR43178">
    <property type="entry name" value="DIHYDROLIPOAMIDE ACETYLTRANSFERASE COMPONENT OF PYRUVATE DEHYDROGENASE COMPLEX"/>
    <property type="match status" value="1"/>
</dbReference>
<dbReference type="CDD" id="cd06849">
    <property type="entry name" value="lipoyl_domain"/>
    <property type="match status" value="1"/>
</dbReference>
<sequence>MAQEVVMPKLGMAMKEGTVSQWNKRNGDPVAKGEMIASINSEKIETEVESPADGFLLEIIVQEDQSVPPGTAICYIGNKNEEVKGDKKEPTDLNVNKEEIVENGESAAPVEESPIRSQRKQNNHPVKASPVARKMAEQAGIDVRNLQGTGPKGRVTKADVEKAIENKPSTELVTENAEISDKEQQQKIPVTGMRKVIADRMQDSLSNSAQLTLSMKADVSDLISLRNQLTEVTQKRYETKCSITDFIARAVVLSLRQHKQMNSSLIDDHIHVYDHIHLGMAVALDNGLVVPVILHAENMPLIELSKNIKSVAKEARQGELSSDKMKGSTFTITNLGAYGVGHFTPILNSPETGILGVGATEDIPVFIGDELQRRTIIPLSLTFDHRVLDGAPAAEFLRTIKEHLEEPTTILL</sequence>
<dbReference type="InterPro" id="IPR001078">
    <property type="entry name" value="2-oxoacid_DH_actylTfrase"/>
</dbReference>
<dbReference type="InterPro" id="IPR023213">
    <property type="entry name" value="CAT-like_dom_sf"/>
</dbReference>
<evidence type="ECO:0000259" key="9">
    <source>
        <dbReference type="PROSITE" id="PS51826"/>
    </source>
</evidence>
<keyword evidence="5 6" id="KW-0012">Acyltransferase</keyword>
<dbReference type="OrthoDB" id="9805770at2"/>
<organism evidence="10 11">
    <name type="scientific">Alteribacillus bidgolensis</name>
    <dbReference type="NCBI Taxonomy" id="930129"/>
    <lineage>
        <taxon>Bacteria</taxon>
        <taxon>Bacillati</taxon>
        <taxon>Bacillota</taxon>
        <taxon>Bacilli</taxon>
        <taxon>Bacillales</taxon>
        <taxon>Bacillaceae</taxon>
        <taxon>Alteribacillus</taxon>
    </lineage>
</organism>
<dbReference type="STRING" id="930129.SAMN05216352_103133"/>
<dbReference type="Gene3D" id="2.40.50.100">
    <property type="match status" value="1"/>
</dbReference>
<dbReference type="InterPro" id="IPR011053">
    <property type="entry name" value="Single_hybrid_motif"/>
</dbReference>
<evidence type="ECO:0000259" key="8">
    <source>
        <dbReference type="PROSITE" id="PS50968"/>
    </source>
</evidence>
<dbReference type="Pfam" id="PF02817">
    <property type="entry name" value="E3_binding"/>
    <property type="match status" value="1"/>
</dbReference>
<dbReference type="SUPFAM" id="SSF52777">
    <property type="entry name" value="CoA-dependent acyltransferases"/>
    <property type="match status" value="1"/>
</dbReference>
<evidence type="ECO:0000256" key="5">
    <source>
        <dbReference type="ARBA" id="ARBA00023315"/>
    </source>
</evidence>
<dbReference type="SUPFAM" id="SSF51230">
    <property type="entry name" value="Single hybrid motif"/>
    <property type="match status" value="1"/>
</dbReference>
<dbReference type="Pfam" id="PF00198">
    <property type="entry name" value="2-oxoacid_dh"/>
    <property type="match status" value="1"/>
</dbReference>
<evidence type="ECO:0000313" key="10">
    <source>
        <dbReference type="EMBL" id="SDH86864.1"/>
    </source>
</evidence>
<evidence type="ECO:0000256" key="1">
    <source>
        <dbReference type="ARBA" id="ARBA00001938"/>
    </source>
</evidence>
<dbReference type="Pfam" id="PF00364">
    <property type="entry name" value="Biotin_lipoyl"/>
    <property type="match status" value="1"/>
</dbReference>
<keyword evidence="4 6" id="KW-0450">Lipoyl</keyword>
<dbReference type="Proteomes" id="UP000199017">
    <property type="component" value="Unassembled WGS sequence"/>
</dbReference>
<feature type="region of interest" description="Disordered" evidence="7">
    <location>
        <begin position="102"/>
        <end position="130"/>
    </location>
</feature>
<dbReference type="SUPFAM" id="SSF47005">
    <property type="entry name" value="Peripheral subunit-binding domain of 2-oxo acid dehydrogenase complex"/>
    <property type="match status" value="1"/>
</dbReference>
<dbReference type="InterPro" id="IPR050743">
    <property type="entry name" value="2-oxoacid_DH_E2_comp"/>
</dbReference>
<dbReference type="AlphaFoldDB" id="A0A1G8FXH7"/>
<keyword evidence="10" id="KW-0670">Pyruvate</keyword>
<dbReference type="InterPro" id="IPR004167">
    <property type="entry name" value="PSBD"/>
</dbReference>
<dbReference type="Gene3D" id="4.10.320.10">
    <property type="entry name" value="E3-binding domain"/>
    <property type="match status" value="1"/>
</dbReference>
<dbReference type="GO" id="GO:0031405">
    <property type="term" value="F:lipoic acid binding"/>
    <property type="evidence" value="ECO:0007669"/>
    <property type="project" value="TreeGrafter"/>
</dbReference>
<feature type="domain" description="Lipoyl-binding" evidence="8">
    <location>
        <begin position="2"/>
        <end position="77"/>
    </location>
</feature>
<evidence type="ECO:0000313" key="11">
    <source>
        <dbReference type="Proteomes" id="UP000199017"/>
    </source>
</evidence>
<comment type="cofactor">
    <cofactor evidence="1 6">
        <name>(R)-lipoate</name>
        <dbReference type="ChEBI" id="CHEBI:83088"/>
    </cofactor>
</comment>
<evidence type="ECO:0000256" key="3">
    <source>
        <dbReference type="ARBA" id="ARBA00022679"/>
    </source>
</evidence>
<evidence type="ECO:0000256" key="6">
    <source>
        <dbReference type="RuleBase" id="RU003423"/>
    </source>
</evidence>
<dbReference type="EC" id="2.3.1.-" evidence="6"/>
<dbReference type="GO" id="GO:0005737">
    <property type="term" value="C:cytoplasm"/>
    <property type="evidence" value="ECO:0007669"/>
    <property type="project" value="TreeGrafter"/>
</dbReference>
<gene>
    <name evidence="10" type="ORF">SAMN05216352_103133</name>
</gene>
<name>A0A1G8FXH7_9BACI</name>
<dbReference type="PANTHER" id="PTHR43178:SF5">
    <property type="entry name" value="LIPOAMIDE ACYLTRANSFERASE COMPONENT OF BRANCHED-CHAIN ALPHA-KETO ACID DEHYDROGENASE COMPLEX, MITOCHONDRIAL"/>
    <property type="match status" value="1"/>
</dbReference>
<keyword evidence="11" id="KW-1185">Reference proteome</keyword>
<feature type="domain" description="Peripheral subunit-binding (PSBD)" evidence="9">
    <location>
        <begin position="127"/>
        <end position="164"/>
    </location>
</feature>
<evidence type="ECO:0000256" key="4">
    <source>
        <dbReference type="ARBA" id="ARBA00022823"/>
    </source>
</evidence>
<dbReference type="PROSITE" id="PS50968">
    <property type="entry name" value="BIOTINYL_LIPOYL"/>
    <property type="match status" value="1"/>
</dbReference>
<dbReference type="InterPro" id="IPR000089">
    <property type="entry name" value="Biotin_lipoyl"/>
</dbReference>
<accession>A0A1G8FXH7</accession>
<proteinExistence type="inferred from homology"/>
<protein>
    <recommendedName>
        <fullName evidence="6">Dihydrolipoamide acetyltransferase component of pyruvate dehydrogenase complex</fullName>
        <ecNumber evidence="6">2.3.1.-</ecNumber>
    </recommendedName>
</protein>
<dbReference type="RefSeq" id="WP_091582471.1">
    <property type="nucleotide sequence ID" value="NZ_FNDU01000003.1"/>
</dbReference>
<dbReference type="EMBL" id="FNDU01000003">
    <property type="protein sequence ID" value="SDH86864.1"/>
    <property type="molecule type" value="Genomic_DNA"/>
</dbReference>
<dbReference type="Gene3D" id="3.30.559.10">
    <property type="entry name" value="Chloramphenicol acetyltransferase-like domain"/>
    <property type="match status" value="1"/>
</dbReference>
<dbReference type="GO" id="GO:0016407">
    <property type="term" value="F:acetyltransferase activity"/>
    <property type="evidence" value="ECO:0007669"/>
    <property type="project" value="TreeGrafter"/>
</dbReference>
<evidence type="ECO:0000256" key="7">
    <source>
        <dbReference type="SAM" id="MobiDB-lite"/>
    </source>
</evidence>
<keyword evidence="3 6" id="KW-0808">Transferase</keyword>
<dbReference type="InterPro" id="IPR036625">
    <property type="entry name" value="E3-bd_dom_sf"/>
</dbReference>
<dbReference type="PROSITE" id="PS51826">
    <property type="entry name" value="PSBD"/>
    <property type="match status" value="1"/>
</dbReference>